<sequence>MRFAVHRPAQRSASPRGHGTSCRDVLGCVHIRVIGTRAGATAKNRLALTVSRVAVPAGVTDLGRERGIDLLHPPRRLVPRPGHEQAPAGRVNGPVRPGLGPHIPTWRVDGAAPITLTGLRPADRGLHALLAVRPASRPSRPAPQPQPQPQQTLALGLPQARGGQHLAGRQRGRDGHTTIHPHDLTRTRAVHRRRDRCERDMPAPRSISGHPERFCLSRDGAGPAEPHPAHLRDPHLTRPARQTACVPLSATAADDPKTLTPTGFTPRRTSVRSSKEISHGLGEVSQRLLPHRLGSRRQSPELSSGFGQQRERRFSPGLKAGGFHAVQPLTSVTKRRQAGTRDG</sequence>
<feature type="region of interest" description="Disordered" evidence="1">
    <location>
        <begin position="160"/>
        <end position="343"/>
    </location>
</feature>
<reference evidence="2 3" key="1">
    <citation type="submission" date="2019-06" db="EMBL/GenBank/DDBJ databases">
        <title>Sequencing the genomes of 1000 actinobacteria strains.</title>
        <authorList>
            <person name="Klenk H.-P."/>
        </authorList>
    </citation>
    <scope>NUCLEOTIDE SEQUENCE [LARGE SCALE GENOMIC DNA]</scope>
    <source>
        <strain evidence="2 3">DSM 102200</strain>
    </source>
</reference>
<feature type="compositionally biased region" description="Basic and acidic residues" evidence="1">
    <location>
        <begin position="227"/>
        <end position="236"/>
    </location>
</feature>
<protein>
    <submittedName>
        <fullName evidence="2">Uncharacterized protein</fullName>
    </submittedName>
</protein>
<dbReference type="EMBL" id="VFOZ01000001">
    <property type="protein sequence ID" value="TQL95654.1"/>
    <property type="molecule type" value="Genomic_DNA"/>
</dbReference>
<feature type="region of interest" description="Disordered" evidence="1">
    <location>
        <begin position="1"/>
        <end position="21"/>
    </location>
</feature>
<comment type="caution">
    <text evidence="2">The sequence shown here is derived from an EMBL/GenBank/DDBJ whole genome shotgun (WGS) entry which is preliminary data.</text>
</comment>
<accession>A0A543CEX5</accession>
<feature type="compositionally biased region" description="Polar residues" evidence="1">
    <location>
        <begin position="259"/>
        <end position="272"/>
    </location>
</feature>
<keyword evidence="3" id="KW-1185">Reference proteome</keyword>
<feature type="compositionally biased region" description="Basic and acidic residues" evidence="1">
    <location>
        <begin position="171"/>
        <end position="186"/>
    </location>
</feature>
<feature type="region of interest" description="Disordered" evidence="1">
    <location>
        <begin position="72"/>
        <end position="96"/>
    </location>
</feature>
<evidence type="ECO:0000256" key="1">
    <source>
        <dbReference type="SAM" id="MobiDB-lite"/>
    </source>
</evidence>
<organism evidence="2 3">
    <name type="scientific">Actinoallomurus bryophytorum</name>
    <dbReference type="NCBI Taxonomy" id="1490222"/>
    <lineage>
        <taxon>Bacteria</taxon>
        <taxon>Bacillati</taxon>
        <taxon>Actinomycetota</taxon>
        <taxon>Actinomycetes</taxon>
        <taxon>Streptosporangiales</taxon>
        <taxon>Thermomonosporaceae</taxon>
        <taxon>Actinoallomurus</taxon>
    </lineage>
</organism>
<feature type="compositionally biased region" description="Basic residues" evidence="1">
    <location>
        <begin position="333"/>
        <end position="343"/>
    </location>
</feature>
<feature type="compositionally biased region" description="Polar residues" evidence="1">
    <location>
        <begin position="296"/>
        <end position="307"/>
    </location>
</feature>
<evidence type="ECO:0000313" key="3">
    <source>
        <dbReference type="Proteomes" id="UP000316096"/>
    </source>
</evidence>
<name>A0A543CEX5_9ACTN</name>
<dbReference type="AlphaFoldDB" id="A0A543CEX5"/>
<evidence type="ECO:0000313" key="2">
    <source>
        <dbReference type="EMBL" id="TQL95654.1"/>
    </source>
</evidence>
<proteinExistence type="predicted"/>
<gene>
    <name evidence="2" type="ORF">FB559_1162</name>
</gene>
<dbReference type="Proteomes" id="UP000316096">
    <property type="component" value="Unassembled WGS sequence"/>
</dbReference>